<gene>
    <name evidence="2" type="ORF">A2904_01965</name>
</gene>
<evidence type="ECO:0008006" key="4">
    <source>
        <dbReference type="Google" id="ProtNLM"/>
    </source>
</evidence>
<dbReference type="Proteomes" id="UP000176308">
    <property type="component" value="Unassembled WGS sequence"/>
</dbReference>
<dbReference type="AlphaFoldDB" id="A0A1G2I721"/>
<name>A0A1G2I721_9BACT</name>
<evidence type="ECO:0000256" key="1">
    <source>
        <dbReference type="SAM" id="Phobius"/>
    </source>
</evidence>
<feature type="transmembrane region" description="Helical" evidence="1">
    <location>
        <begin position="58"/>
        <end position="78"/>
    </location>
</feature>
<protein>
    <recommendedName>
        <fullName evidence="4">2TM domain-containing protein</fullName>
    </recommendedName>
</protein>
<sequence length="88" mass="10540">MEGIEEIKKEISLIKERNQRVELDKAWETSIFRIVFVLIMTYIITAVVFYFIGVNNFLLNALIPTVGFYLSTQSLPFIKQWWIDKFYR</sequence>
<evidence type="ECO:0000313" key="2">
    <source>
        <dbReference type="EMBL" id="OGZ70602.1"/>
    </source>
</evidence>
<proteinExistence type="predicted"/>
<accession>A0A1G2I721</accession>
<evidence type="ECO:0000313" key="3">
    <source>
        <dbReference type="Proteomes" id="UP000176308"/>
    </source>
</evidence>
<keyword evidence="1" id="KW-0812">Transmembrane</keyword>
<keyword evidence="1" id="KW-1133">Transmembrane helix</keyword>
<keyword evidence="1" id="KW-0472">Membrane</keyword>
<organism evidence="2 3">
    <name type="scientific">Candidatus Staskawiczbacteria bacterium RIFCSPLOWO2_01_FULL_33_9</name>
    <dbReference type="NCBI Taxonomy" id="1802211"/>
    <lineage>
        <taxon>Bacteria</taxon>
        <taxon>Candidatus Staskawicziibacteriota</taxon>
    </lineage>
</organism>
<dbReference type="EMBL" id="MHOX01000024">
    <property type="protein sequence ID" value="OGZ70602.1"/>
    <property type="molecule type" value="Genomic_DNA"/>
</dbReference>
<comment type="caution">
    <text evidence="2">The sequence shown here is derived from an EMBL/GenBank/DDBJ whole genome shotgun (WGS) entry which is preliminary data.</text>
</comment>
<reference evidence="2 3" key="1">
    <citation type="journal article" date="2016" name="Nat. Commun.">
        <title>Thousands of microbial genomes shed light on interconnected biogeochemical processes in an aquifer system.</title>
        <authorList>
            <person name="Anantharaman K."/>
            <person name="Brown C.T."/>
            <person name="Hug L.A."/>
            <person name="Sharon I."/>
            <person name="Castelle C.J."/>
            <person name="Probst A.J."/>
            <person name="Thomas B.C."/>
            <person name="Singh A."/>
            <person name="Wilkins M.J."/>
            <person name="Karaoz U."/>
            <person name="Brodie E.L."/>
            <person name="Williams K.H."/>
            <person name="Hubbard S.S."/>
            <person name="Banfield J.F."/>
        </authorList>
    </citation>
    <scope>NUCLEOTIDE SEQUENCE [LARGE SCALE GENOMIC DNA]</scope>
</reference>
<feature type="transmembrane region" description="Helical" evidence="1">
    <location>
        <begin position="30"/>
        <end position="52"/>
    </location>
</feature>